<reference evidence="1" key="1">
    <citation type="submission" date="2019-06" db="EMBL/GenBank/DDBJ databases">
        <authorList>
            <person name="Zheng W."/>
        </authorList>
    </citation>
    <scope>NUCLEOTIDE SEQUENCE</scope>
    <source>
        <strain evidence="1">QDHG01</strain>
    </source>
</reference>
<dbReference type="Proteomes" id="UP000785679">
    <property type="component" value="Unassembled WGS sequence"/>
</dbReference>
<dbReference type="AlphaFoldDB" id="A0A8J8T1G9"/>
<organism evidence="1 2">
    <name type="scientific">Halteria grandinella</name>
    <dbReference type="NCBI Taxonomy" id="5974"/>
    <lineage>
        <taxon>Eukaryota</taxon>
        <taxon>Sar</taxon>
        <taxon>Alveolata</taxon>
        <taxon>Ciliophora</taxon>
        <taxon>Intramacronucleata</taxon>
        <taxon>Spirotrichea</taxon>
        <taxon>Stichotrichia</taxon>
        <taxon>Sporadotrichida</taxon>
        <taxon>Halteriidae</taxon>
        <taxon>Halteria</taxon>
    </lineage>
</organism>
<protein>
    <submittedName>
        <fullName evidence="1">Uncharacterized protein</fullName>
    </submittedName>
</protein>
<proteinExistence type="predicted"/>
<keyword evidence="2" id="KW-1185">Reference proteome</keyword>
<name>A0A8J8T1G9_HALGN</name>
<gene>
    <name evidence="1" type="ORF">FGO68_gene8627</name>
</gene>
<comment type="caution">
    <text evidence="1">The sequence shown here is derived from an EMBL/GenBank/DDBJ whole genome shotgun (WGS) entry which is preliminary data.</text>
</comment>
<sequence>MLSQNHGQKTSKHSGHLTPFDAQTLAMHNFGSVMVQIQLDKKALPLSRDLKTQGIASVETFYTEEEKENDLDGSTFVDQQEFKDIDDSQEFRRVYCSPSKSRGSNLCDYSVFQQTLSREHRVDPRIKQLSKQMRLATGKLSEKMIAKTSIGEFSKDSHEIIVCTGGSDRVGVGQDRSLKTLVMEVENHSVGKDLLGKLFILDLDSRHITICLQDHNFAFFLEFINLDTFVQLFQQYIFNLQLNIIKKGIFLQFTPTTTDPPPLVQPEENTAIVIAPKLKRLIFIANTKAQNKNVKPLLPCEDPHRESLIRMLDEYKRNQSK</sequence>
<accession>A0A8J8T1G9</accession>
<evidence type="ECO:0000313" key="2">
    <source>
        <dbReference type="Proteomes" id="UP000785679"/>
    </source>
</evidence>
<evidence type="ECO:0000313" key="1">
    <source>
        <dbReference type="EMBL" id="TNV78081.1"/>
    </source>
</evidence>
<dbReference type="EMBL" id="RRYP01010916">
    <property type="protein sequence ID" value="TNV78081.1"/>
    <property type="molecule type" value="Genomic_DNA"/>
</dbReference>